<keyword evidence="4" id="KW-1185">Reference proteome</keyword>
<evidence type="ECO:0000256" key="2">
    <source>
        <dbReference type="SAM" id="Phobius"/>
    </source>
</evidence>
<reference evidence="3" key="1">
    <citation type="journal article" date="2022" name="Int. J. Mol. Sci.">
        <title>Draft Genome of Tanacetum Coccineum: Genomic Comparison of Closely Related Tanacetum-Family Plants.</title>
        <authorList>
            <person name="Yamashiro T."/>
            <person name="Shiraishi A."/>
            <person name="Nakayama K."/>
            <person name="Satake H."/>
        </authorList>
    </citation>
    <scope>NUCLEOTIDE SEQUENCE</scope>
</reference>
<feature type="region of interest" description="Disordered" evidence="1">
    <location>
        <begin position="95"/>
        <end position="131"/>
    </location>
</feature>
<feature type="compositionally biased region" description="Basic and acidic residues" evidence="1">
    <location>
        <begin position="115"/>
        <end position="131"/>
    </location>
</feature>
<dbReference type="EMBL" id="BQNB010010107">
    <property type="protein sequence ID" value="GJS72814.1"/>
    <property type="molecule type" value="Genomic_DNA"/>
</dbReference>
<evidence type="ECO:0000256" key="1">
    <source>
        <dbReference type="SAM" id="MobiDB-lite"/>
    </source>
</evidence>
<feature type="region of interest" description="Disordered" evidence="1">
    <location>
        <begin position="14"/>
        <end position="37"/>
    </location>
</feature>
<reference evidence="3" key="2">
    <citation type="submission" date="2022-01" db="EMBL/GenBank/DDBJ databases">
        <authorList>
            <person name="Yamashiro T."/>
            <person name="Shiraishi A."/>
            <person name="Satake H."/>
            <person name="Nakayama K."/>
        </authorList>
    </citation>
    <scope>NUCLEOTIDE SEQUENCE</scope>
</reference>
<gene>
    <name evidence="3" type="ORF">Tco_0705655</name>
</gene>
<protein>
    <submittedName>
        <fullName evidence="3">Uncharacterized protein</fullName>
    </submittedName>
</protein>
<feature type="non-terminal residue" evidence="3">
    <location>
        <position position="1"/>
    </location>
</feature>
<dbReference type="Proteomes" id="UP001151760">
    <property type="component" value="Unassembled WGS sequence"/>
</dbReference>
<sequence length="385" mass="42954">VSAAAAATVEGEGDVGGCRRRRWGPTAATGEGHDGGLKSDEVIEMVVEVRWAVWQVVMMMMMYGVDDRFGGDVDDGGGWRGSAGVAGNIIGKYGRRGKNLERPTRHPSLVPKRNNHNEQHLHGLTTEPERTSGERDEVLEMLWRLLWWRCGKWLKMMMYAVDDDSCPPDLRHALHPALECHLKIVQNVLIRGSDCSSNEETTTASLVFRVLPSQLRIDEGPSHHPSSSSSITILDYWMIMGQAHRVFSIKSAVCVQESSRRASSSFVLLDIYQQRRDVVIVCSFRVDWCEERWTSEDGLSSGGIRLPLYTLDFSDHLRLGWSGEPPVAFSGSEPSLALLLTEYAFSLGYLVNLLYLYFVSFRSKASVSLSVRSESDVDEDHGSLS</sequence>
<keyword evidence="2" id="KW-0472">Membrane</keyword>
<proteinExistence type="predicted"/>
<accession>A0ABQ4Y5B7</accession>
<comment type="caution">
    <text evidence="3">The sequence shown here is derived from an EMBL/GenBank/DDBJ whole genome shotgun (WGS) entry which is preliminary data.</text>
</comment>
<keyword evidence="2" id="KW-0812">Transmembrane</keyword>
<keyword evidence="2" id="KW-1133">Transmembrane helix</keyword>
<feature type="transmembrane region" description="Helical" evidence="2">
    <location>
        <begin position="336"/>
        <end position="358"/>
    </location>
</feature>
<evidence type="ECO:0000313" key="3">
    <source>
        <dbReference type="EMBL" id="GJS72814.1"/>
    </source>
</evidence>
<name>A0ABQ4Y5B7_9ASTR</name>
<evidence type="ECO:0000313" key="4">
    <source>
        <dbReference type="Proteomes" id="UP001151760"/>
    </source>
</evidence>
<organism evidence="3 4">
    <name type="scientific">Tanacetum coccineum</name>
    <dbReference type="NCBI Taxonomy" id="301880"/>
    <lineage>
        <taxon>Eukaryota</taxon>
        <taxon>Viridiplantae</taxon>
        <taxon>Streptophyta</taxon>
        <taxon>Embryophyta</taxon>
        <taxon>Tracheophyta</taxon>
        <taxon>Spermatophyta</taxon>
        <taxon>Magnoliopsida</taxon>
        <taxon>eudicotyledons</taxon>
        <taxon>Gunneridae</taxon>
        <taxon>Pentapetalae</taxon>
        <taxon>asterids</taxon>
        <taxon>campanulids</taxon>
        <taxon>Asterales</taxon>
        <taxon>Asteraceae</taxon>
        <taxon>Asteroideae</taxon>
        <taxon>Anthemideae</taxon>
        <taxon>Anthemidinae</taxon>
        <taxon>Tanacetum</taxon>
    </lineage>
</organism>